<keyword evidence="8" id="KW-0521">NADP</keyword>
<reference evidence="10 11" key="1">
    <citation type="submission" date="2019-01" db="EMBL/GenBank/DDBJ databases">
        <title>Draft genome sequences of the type strains of six Macrococcus species.</title>
        <authorList>
            <person name="Mazhar S."/>
            <person name="Altermann E."/>
            <person name="Hill C."/>
            <person name="Mcauliffe O."/>
        </authorList>
    </citation>
    <scope>NUCLEOTIDE SEQUENCE [LARGE SCALE GENOMIC DNA]</scope>
    <source>
        <strain evidence="10 11">CCM4815</strain>
    </source>
</reference>
<dbReference type="NCBIfam" id="NF008033">
    <property type="entry name" value="PRK10765.1"/>
    <property type="match status" value="1"/>
</dbReference>
<dbReference type="InterPro" id="IPR000415">
    <property type="entry name" value="Nitroreductase-like"/>
</dbReference>
<evidence type="ECO:0000256" key="7">
    <source>
        <dbReference type="ARBA" id="ARBA00024982"/>
    </source>
</evidence>
<proteinExistence type="inferred from homology"/>
<dbReference type="SUPFAM" id="SSF55469">
    <property type="entry name" value="FMN-dependent nitroreductase-like"/>
    <property type="match status" value="1"/>
</dbReference>
<evidence type="ECO:0000256" key="6">
    <source>
        <dbReference type="ARBA" id="ARBA00023002"/>
    </source>
</evidence>
<comment type="cofactor">
    <cofactor evidence="1">
        <name>FMN</name>
        <dbReference type="ChEBI" id="CHEBI:58210"/>
    </cofactor>
</comment>
<comment type="similarity">
    <text evidence="2 8">Belongs to the flavin oxidoreductase frp family.</text>
</comment>
<evidence type="ECO:0000256" key="3">
    <source>
        <dbReference type="ARBA" id="ARBA00018365"/>
    </source>
</evidence>
<evidence type="ECO:0000256" key="2">
    <source>
        <dbReference type="ARBA" id="ARBA00008366"/>
    </source>
</evidence>
<evidence type="ECO:0000256" key="8">
    <source>
        <dbReference type="PIRNR" id="PIRNR005426"/>
    </source>
</evidence>
<dbReference type="InterPro" id="IPR016446">
    <property type="entry name" value="Flavin_OxRdtase_Frp"/>
</dbReference>
<accession>A0A4R6BSU5</accession>
<sequence length="248" mass="27963">MNEVIKQLMEHRSIRKFTDVPLDQSTVKLLVEAAQHASTSSFVQAYSIIGVTDPDIKHELSLIGTQNFIEHNGHLFVFVADFKRHQLLSERAGLDAQPFIGATERFIVGTVDASLAAQNLAVAAESMGLGICYVGGLRNDMAKVIELLKLPEFTYPLFGMVAGYPAQQGSKKERLPFDHVYHENRYVIDGDYMQQIEDYDRSIAEYYRTRTAGERVDTWSQQMVGKVRGNAREEIDSTVKRQGFLSQK</sequence>
<keyword evidence="4 8" id="KW-0285">Flavoprotein</keyword>
<comment type="caution">
    <text evidence="10">The sequence shown here is derived from an EMBL/GenBank/DDBJ whole genome shotgun (WGS) entry which is preliminary data.</text>
</comment>
<feature type="domain" description="Nitroreductase" evidence="9">
    <location>
        <begin position="9"/>
        <end position="164"/>
    </location>
</feature>
<dbReference type="InterPro" id="IPR029479">
    <property type="entry name" value="Nitroreductase"/>
</dbReference>
<keyword evidence="11" id="KW-1185">Reference proteome</keyword>
<comment type="function">
    <text evidence="7">Reduces FMN, organic nitro compounds and disulfide DTNB. Involved in maintenance of the cellular redox state and the disulfide stress response.</text>
</comment>
<organism evidence="10 11">
    <name type="scientific">Macrococcus lamae</name>
    <dbReference type="NCBI Taxonomy" id="198484"/>
    <lineage>
        <taxon>Bacteria</taxon>
        <taxon>Bacillati</taxon>
        <taxon>Bacillota</taxon>
        <taxon>Bacilli</taxon>
        <taxon>Bacillales</taxon>
        <taxon>Staphylococcaceae</taxon>
        <taxon>Macrococcus</taxon>
    </lineage>
</organism>
<dbReference type="GO" id="GO:0016491">
    <property type="term" value="F:oxidoreductase activity"/>
    <property type="evidence" value="ECO:0007669"/>
    <property type="project" value="UniProtKB-UniRule"/>
</dbReference>
<gene>
    <name evidence="10" type="ORF">ERX29_08380</name>
</gene>
<dbReference type="Proteomes" id="UP000294802">
    <property type="component" value="Unassembled WGS sequence"/>
</dbReference>
<keyword evidence="6 8" id="KW-0560">Oxidoreductase</keyword>
<dbReference type="PANTHER" id="PTHR43425">
    <property type="entry name" value="OXYGEN-INSENSITIVE NADPH NITROREDUCTASE"/>
    <property type="match status" value="1"/>
</dbReference>
<evidence type="ECO:0000256" key="5">
    <source>
        <dbReference type="ARBA" id="ARBA00022643"/>
    </source>
</evidence>
<protein>
    <recommendedName>
        <fullName evidence="3">NADPH-dependent oxidoreductase</fullName>
    </recommendedName>
</protein>
<name>A0A4R6BSU5_9STAP</name>
<dbReference type="CDD" id="cd02146">
    <property type="entry name" value="NfsA-like"/>
    <property type="match status" value="1"/>
</dbReference>
<dbReference type="RefSeq" id="WP_133444242.1">
    <property type="nucleotide sequence ID" value="NZ_SCWB01000014.1"/>
</dbReference>
<dbReference type="EMBL" id="SCWB01000014">
    <property type="protein sequence ID" value="TDM07451.1"/>
    <property type="molecule type" value="Genomic_DNA"/>
</dbReference>
<dbReference type="OrthoDB" id="9775805at2"/>
<keyword evidence="5 8" id="KW-0288">FMN</keyword>
<evidence type="ECO:0000256" key="1">
    <source>
        <dbReference type="ARBA" id="ARBA00001917"/>
    </source>
</evidence>
<evidence type="ECO:0000259" key="9">
    <source>
        <dbReference type="Pfam" id="PF00881"/>
    </source>
</evidence>
<dbReference type="Gene3D" id="3.40.109.10">
    <property type="entry name" value="NADH Oxidase"/>
    <property type="match status" value="1"/>
</dbReference>
<evidence type="ECO:0000313" key="11">
    <source>
        <dbReference type="Proteomes" id="UP000294802"/>
    </source>
</evidence>
<dbReference type="PANTHER" id="PTHR43425:SF3">
    <property type="entry name" value="NADPH-DEPENDENT OXIDOREDUCTASE"/>
    <property type="match status" value="1"/>
</dbReference>
<dbReference type="PIRSF" id="PIRSF005426">
    <property type="entry name" value="Frp"/>
    <property type="match status" value="1"/>
</dbReference>
<dbReference type="Pfam" id="PF00881">
    <property type="entry name" value="Nitroreductase"/>
    <property type="match status" value="1"/>
</dbReference>
<dbReference type="AlphaFoldDB" id="A0A4R6BSU5"/>
<evidence type="ECO:0000256" key="4">
    <source>
        <dbReference type="ARBA" id="ARBA00022630"/>
    </source>
</evidence>
<evidence type="ECO:0000313" key="10">
    <source>
        <dbReference type="EMBL" id="TDM07451.1"/>
    </source>
</evidence>